<gene>
    <name evidence="1" type="ORF">HII30_20330</name>
</gene>
<sequence>MYNSKVVTGKIIEIRDDHVVTLQGDTVSTYHLKYYMMTNEEILSLPEAEAAKVRASVSQPEEAEDSVFSGWLRRERNPLTSWIPLLKKSANRA</sequence>
<dbReference type="RefSeq" id="WP_169506877.1">
    <property type="nucleotide sequence ID" value="NZ_JABBPN010000030.1"/>
</dbReference>
<proteinExistence type="predicted"/>
<dbReference type="Proteomes" id="UP000565468">
    <property type="component" value="Unassembled WGS sequence"/>
</dbReference>
<dbReference type="EMBL" id="JABBPN010000030">
    <property type="protein sequence ID" value="NMO98103.1"/>
    <property type="molecule type" value="Genomic_DNA"/>
</dbReference>
<reference evidence="1 2" key="1">
    <citation type="submission" date="2020-04" db="EMBL/GenBank/DDBJ databases">
        <title>Paenibacillus algicola sp. nov., a novel marine bacterium producing alginate lyase.</title>
        <authorList>
            <person name="Huang H."/>
        </authorList>
    </citation>
    <scope>NUCLEOTIDE SEQUENCE [LARGE SCALE GENOMIC DNA]</scope>
    <source>
        <strain evidence="1 2">L7-75</strain>
    </source>
</reference>
<name>A0A848MDE2_PAELE</name>
<evidence type="ECO:0000313" key="2">
    <source>
        <dbReference type="Proteomes" id="UP000565468"/>
    </source>
</evidence>
<evidence type="ECO:0000313" key="1">
    <source>
        <dbReference type="EMBL" id="NMO98103.1"/>
    </source>
</evidence>
<organism evidence="1 2">
    <name type="scientific">Paenibacillus lemnae</name>
    <dbReference type="NCBI Taxonomy" id="1330551"/>
    <lineage>
        <taxon>Bacteria</taxon>
        <taxon>Bacillati</taxon>
        <taxon>Bacillota</taxon>
        <taxon>Bacilli</taxon>
        <taxon>Bacillales</taxon>
        <taxon>Paenibacillaceae</taxon>
        <taxon>Paenibacillus</taxon>
    </lineage>
</organism>
<dbReference type="AlphaFoldDB" id="A0A848MDE2"/>
<keyword evidence="2" id="KW-1185">Reference proteome</keyword>
<comment type="caution">
    <text evidence="1">The sequence shown here is derived from an EMBL/GenBank/DDBJ whole genome shotgun (WGS) entry which is preliminary data.</text>
</comment>
<protein>
    <submittedName>
        <fullName evidence="1">Uncharacterized protein</fullName>
    </submittedName>
</protein>
<accession>A0A848MDE2</accession>